<dbReference type="EMBL" id="HG994370">
    <property type="protein sequence ID" value="CAF2057310.1"/>
    <property type="molecule type" value="Genomic_DNA"/>
</dbReference>
<accession>A0A078GNB2</accession>
<dbReference type="Proteomes" id="UP000028999">
    <property type="component" value="Unassembled WGS sequence"/>
</dbReference>
<protein>
    <submittedName>
        <fullName evidence="1">(rape) hypothetical protein</fullName>
    </submittedName>
    <submittedName>
        <fullName evidence="2">BnaC06g10930D protein</fullName>
    </submittedName>
</protein>
<name>A0A078GNB2_BRANA</name>
<sequence length="71" mass="7387">MAALTTETKCSLSALLTSAASPYKHPQGSQRKQCPCQVLAICSSLLEIEDVAAIAETDAATGYSNSTVNLI</sequence>
<evidence type="ECO:0000313" key="2">
    <source>
        <dbReference type="EMBL" id="CDY26103.1"/>
    </source>
</evidence>
<keyword evidence="3" id="KW-1185">Reference proteome</keyword>
<evidence type="ECO:0000313" key="3">
    <source>
        <dbReference type="Proteomes" id="UP000028999"/>
    </source>
</evidence>
<reference evidence="1" key="3">
    <citation type="submission" date="2021-01" db="EMBL/GenBank/DDBJ databases">
        <authorList>
            <consortium name="Genoscope - CEA"/>
            <person name="William W."/>
        </authorList>
    </citation>
    <scope>NUCLEOTIDE SEQUENCE</scope>
</reference>
<dbReference type="Proteomes" id="UP001295469">
    <property type="component" value="Chromosome C06"/>
</dbReference>
<reference evidence="2" key="2">
    <citation type="submission" date="2014-06" db="EMBL/GenBank/DDBJ databases">
        <authorList>
            <person name="Genoscope - CEA"/>
        </authorList>
    </citation>
    <scope>NUCLEOTIDE SEQUENCE</scope>
</reference>
<dbReference type="Gramene" id="CDY26103">
    <property type="protein sequence ID" value="CDY26103"/>
    <property type="gene ID" value="GSBRNA2T00034732001"/>
</dbReference>
<proteinExistence type="predicted"/>
<dbReference type="AlphaFoldDB" id="A0A078GNB2"/>
<dbReference type="EMBL" id="LK032185">
    <property type="protein sequence ID" value="CDY26103.1"/>
    <property type="molecule type" value="Genomic_DNA"/>
</dbReference>
<gene>
    <name evidence="2" type="primary">BnaC06g10930D</name>
    <name evidence="1" type="ORF">DARMORV10_C06P16040.1</name>
    <name evidence="2" type="ORF">GSBRNA2T00034732001</name>
</gene>
<reference evidence="2 3" key="1">
    <citation type="journal article" date="2014" name="Science">
        <title>Plant genetics. Early allopolyploid evolution in the post-Neolithic Brassica napus oilseed genome.</title>
        <authorList>
            <person name="Chalhoub B."/>
            <person name="Denoeud F."/>
            <person name="Liu S."/>
            <person name="Parkin I.A."/>
            <person name="Tang H."/>
            <person name="Wang X."/>
            <person name="Chiquet J."/>
            <person name="Belcram H."/>
            <person name="Tong C."/>
            <person name="Samans B."/>
            <person name="Correa M."/>
            <person name="Da Silva C."/>
            <person name="Just J."/>
            <person name="Falentin C."/>
            <person name="Koh C.S."/>
            <person name="Le Clainche I."/>
            <person name="Bernard M."/>
            <person name="Bento P."/>
            <person name="Noel B."/>
            <person name="Labadie K."/>
            <person name="Alberti A."/>
            <person name="Charles M."/>
            <person name="Arnaud D."/>
            <person name="Guo H."/>
            <person name="Daviaud C."/>
            <person name="Alamery S."/>
            <person name="Jabbari K."/>
            <person name="Zhao M."/>
            <person name="Edger P.P."/>
            <person name="Chelaifa H."/>
            <person name="Tack D."/>
            <person name="Lassalle G."/>
            <person name="Mestiri I."/>
            <person name="Schnel N."/>
            <person name="Le Paslier M.C."/>
            <person name="Fan G."/>
            <person name="Renault V."/>
            <person name="Bayer P.E."/>
            <person name="Golicz A.A."/>
            <person name="Manoli S."/>
            <person name="Lee T.H."/>
            <person name="Thi V.H."/>
            <person name="Chalabi S."/>
            <person name="Hu Q."/>
            <person name="Fan C."/>
            <person name="Tollenaere R."/>
            <person name="Lu Y."/>
            <person name="Battail C."/>
            <person name="Shen J."/>
            <person name="Sidebottom C.H."/>
            <person name="Wang X."/>
            <person name="Canaguier A."/>
            <person name="Chauveau A."/>
            <person name="Berard A."/>
            <person name="Deniot G."/>
            <person name="Guan M."/>
            <person name="Liu Z."/>
            <person name="Sun F."/>
            <person name="Lim Y.P."/>
            <person name="Lyons E."/>
            <person name="Town C.D."/>
            <person name="Bancroft I."/>
            <person name="Wang X."/>
            <person name="Meng J."/>
            <person name="Ma J."/>
            <person name="Pires J.C."/>
            <person name="King G.J."/>
            <person name="Brunel D."/>
            <person name="Delourme R."/>
            <person name="Renard M."/>
            <person name="Aury J.M."/>
            <person name="Adams K.L."/>
            <person name="Batley J."/>
            <person name="Snowdon R.J."/>
            <person name="Tost J."/>
            <person name="Edwards D."/>
            <person name="Zhou Y."/>
            <person name="Hua W."/>
            <person name="Sharpe A.G."/>
            <person name="Paterson A.H."/>
            <person name="Guan C."/>
            <person name="Wincker P."/>
        </authorList>
    </citation>
    <scope>NUCLEOTIDE SEQUENCE [LARGE SCALE GENOMIC DNA]</scope>
    <source>
        <strain evidence="3">cv. Darmor-bzh</strain>
    </source>
</reference>
<dbReference type="PaxDb" id="3708-A0A078GNB2"/>
<evidence type="ECO:0000313" key="1">
    <source>
        <dbReference type="EMBL" id="CAF2057310.1"/>
    </source>
</evidence>
<organism evidence="2 3">
    <name type="scientific">Brassica napus</name>
    <name type="common">Rape</name>
    <dbReference type="NCBI Taxonomy" id="3708"/>
    <lineage>
        <taxon>Eukaryota</taxon>
        <taxon>Viridiplantae</taxon>
        <taxon>Streptophyta</taxon>
        <taxon>Embryophyta</taxon>
        <taxon>Tracheophyta</taxon>
        <taxon>Spermatophyta</taxon>
        <taxon>Magnoliopsida</taxon>
        <taxon>eudicotyledons</taxon>
        <taxon>Gunneridae</taxon>
        <taxon>Pentapetalae</taxon>
        <taxon>rosids</taxon>
        <taxon>malvids</taxon>
        <taxon>Brassicales</taxon>
        <taxon>Brassicaceae</taxon>
        <taxon>Brassiceae</taxon>
        <taxon>Brassica</taxon>
    </lineage>
</organism>